<name>A0A9D4ZBZ4_ADICA</name>
<evidence type="ECO:0000313" key="4">
    <source>
        <dbReference type="Proteomes" id="UP000886520"/>
    </source>
</evidence>
<evidence type="ECO:0000256" key="1">
    <source>
        <dbReference type="SAM" id="Coils"/>
    </source>
</evidence>
<keyword evidence="4" id="KW-1185">Reference proteome</keyword>
<dbReference type="AlphaFoldDB" id="A0A9D4ZBZ4"/>
<protein>
    <submittedName>
        <fullName evidence="3">Uncharacterized protein</fullName>
    </submittedName>
</protein>
<feature type="coiled-coil region" evidence="1">
    <location>
        <begin position="169"/>
        <end position="203"/>
    </location>
</feature>
<feature type="coiled-coil region" evidence="1">
    <location>
        <begin position="24"/>
        <end position="115"/>
    </location>
</feature>
<accession>A0A9D4ZBZ4</accession>
<dbReference type="Proteomes" id="UP000886520">
    <property type="component" value="Chromosome 14"/>
</dbReference>
<feature type="region of interest" description="Disordered" evidence="2">
    <location>
        <begin position="572"/>
        <end position="596"/>
    </location>
</feature>
<feature type="compositionally biased region" description="Polar residues" evidence="2">
    <location>
        <begin position="472"/>
        <end position="495"/>
    </location>
</feature>
<comment type="caution">
    <text evidence="3">The sequence shown here is derived from an EMBL/GenBank/DDBJ whole genome shotgun (WGS) entry which is preliminary data.</text>
</comment>
<organism evidence="3 4">
    <name type="scientific">Adiantum capillus-veneris</name>
    <name type="common">Maidenhair fern</name>
    <dbReference type="NCBI Taxonomy" id="13818"/>
    <lineage>
        <taxon>Eukaryota</taxon>
        <taxon>Viridiplantae</taxon>
        <taxon>Streptophyta</taxon>
        <taxon>Embryophyta</taxon>
        <taxon>Tracheophyta</taxon>
        <taxon>Polypodiopsida</taxon>
        <taxon>Polypodiidae</taxon>
        <taxon>Polypodiales</taxon>
        <taxon>Pteridineae</taxon>
        <taxon>Pteridaceae</taxon>
        <taxon>Vittarioideae</taxon>
        <taxon>Adiantum</taxon>
    </lineage>
</organism>
<evidence type="ECO:0000313" key="3">
    <source>
        <dbReference type="EMBL" id="KAI5069938.1"/>
    </source>
</evidence>
<feature type="region of interest" description="Disordered" evidence="2">
    <location>
        <begin position="472"/>
        <end position="499"/>
    </location>
</feature>
<keyword evidence="1" id="KW-0175">Coiled coil</keyword>
<dbReference type="EMBL" id="JABFUD020000014">
    <property type="protein sequence ID" value="KAI5069938.1"/>
    <property type="molecule type" value="Genomic_DNA"/>
</dbReference>
<gene>
    <name evidence="3" type="ORF">GOP47_0014281</name>
</gene>
<dbReference type="OrthoDB" id="10345293at2759"/>
<feature type="coiled-coil region" evidence="1">
    <location>
        <begin position="243"/>
        <end position="284"/>
    </location>
</feature>
<proteinExistence type="predicted"/>
<reference evidence="3" key="1">
    <citation type="submission" date="2021-01" db="EMBL/GenBank/DDBJ databases">
        <title>Adiantum capillus-veneris genome.</title>
        <authorList>
            <person name="Fang Y."/>
            <person name="Liao Q."/>
        </authorList>
    </citation>
    <scope>NUCLEOTIDE SEQUENCE</scope>
    <source>
        <strain evidence="3">H3</strain>
        <tissue evidence="3">Leaf</tissue>
    </source>
</reference>
<sequence>MLDKEIEALGLLAYKRGLFYESKKDSLRQDIERLRNFLEAMAKDRVLMQKQAKAEHILCKKKLVKTEIELQDTQNRMRAMETEAACLLESKHTEMERLQKERDDALAKIESLCAESCFLRGYGNHLERKVCALVIKLHEYHQQLQRKAEEVVQTRGRSVDDWEWIRQSMANFENNLLEFQSANAQLSLEKENYMKELQDMKQLERISSDKSNDALAQAEEKLYLATQTAGELQGELQKMDCNYQSATQRAEVISSQLDEANATISALQDQVDKLHGQLETMEEKTLDLIKDKLEADAATQLREAAISVLKLRIYALEGDLQKEVFLRANHLPDSHLKYLTQFSPAIDVEVRANRPATSNKPVWTEGGNACVSAKTDLKTFKKQQDGVCDMPKRPDNQQDVSKGVLLDQLGSDAWSMEKIRKLEQTLTGAHQKYMLLSQCQKMPEPKVELIQSYRGNNLYYYRTQPAHGSHVQCSWQDSSPSENVHSHASLQNSHCSTEDESVSENSAEIVNQFLGNKDSRFMPSKATDARNDLAMSNNRGIFDQSYVQMEYGSSGHRAPYDHGKREDFVKTPFQQGKSSKLELDDDAIYGSSFRED</sequence>
<evidence type="ECO:0000256" key="2">
    <source>
        <dbReference type="SAM" id="MobiDB-lite"/>
    </source>
</evidence>